<keyword evidence="3" id="KW-0274">FAD</keyword>
<keyword evidence="2" id="KW-0285">Flavoprotein</keyword>
<dbReference type="Pfam" id="PF01565">
    <property type="entry name" value="FAD_binding_4"/>
    <property type="match status" value="1"/>
</dbReference>
<dbReference type="SUPFAM" id="SSF55103">
    <property type="entry name" value="FAD-linked oxidases, C-terminal domain"/>
    <property type="match status" value="1"/>
</dbReference>
<dbReference type="Proteomes" id="UP001317870">
    <property type="component" value="Chromosome"/>
</dbReference>
<dbReference type="InterPro" id="IPR006094">
    <property type="entry name" value="Oxid_FAD_bind_N"/>
</dbReference>
<dbReference type="PANTHER" id="PTHR46568">
    <property type="entry name" value="ALKYLDIHYDROXYACETONEPHOSPHATE SYNTHASE, PEROXISOMAL"/>
    <property type="match status" value="1"/>
</dbReference>
<keyword evidence="6" id="KW-1185">Reference proteome</keyword>
<organism evidence="5 6">
    <name type="scientific">Nocardia sputorum</name>
    <dbReference type="NCBI Taxonomy" id="2984338"/>
    <lineage>
        <taxon>Bacteria</taxon>
        <taxon>Bacillati</taxon>
        <taxon>Actinomycetota</taxon>
        <taxon>Actinomycetes</taxon>
        <taxon>Mycobacteriales</taxon>
        <taxon>Nocardiaceae</taxon>
        <taxon>Nocardia</taxon>
    </lineage>
</organism>
<dbReference type="InterPro" id="IPR016164">
    <property type="entry name" value="FAD-linked_Oxase-like_C"/>
</dbReference>
<dbReference type="PANTHER" id="PTHR46568:SF1">
    <property type="entry name" value="ALKYLDIHYDROXYACETONEPHOSPHATE SYNTHASE, PEROXISOMAL"/>
    <property type="match status" value="1"/>
</dbReference>
<dbReference type="InterPro" id="IPR036318">
    <property type="entry name" value="FAD-bd_PCMH-like_sf"/>
</dbReference>
<dbReference type="InterPro" id="IPR004113">
    <property type="entry name" value="FAD-bd_oxidored_4_C"/>
</dbReference>
<dbReference type="InterPro" id="IPR025650">
    <property type="entry name" value="Alkyl-DHAP_Synthase"/>
</dbReference>
<protein>
    <submittedName>
        <fullName evidence="5">Alkyldihydroxyacetonephosphate synthase</fullName>
    </submittedName>
</protein>
<accession>A0ABM8CXP8</accession>
<name>A0ABM8CXP8_9NOCA</name>
<reference evidence="5 6" key="1">
    <citation type="submission" date="2022-11" db="EMBL/GenBank/DDBJ databases">
        <title>Genome Sequencing of Nocardia sp. ON39_IFM12276 and assembly.</title>
        <authorList>
            <person name="Shimojima M."/>
            <person name="Toyokawa M."/>
            <person name="Uesaka K."/>
        </authorList>
    </citation>
    <scope>NUCLEOTIDE SEQUENCE [LARGE SCALE GENOMIC DNA]</scope>
    <source>
        <strain evidence="5 6">IFM 12276</strain>
    </source>
</reference>
<evidence type="ECO:0000256" key="3">
    <source>
        <dbReference type="ARBA" id="ARBA00022827"/>
    </source>
</evidence>
<dbReference type="RefSeq" id="WP_281879940.1">
    <property type="nucleotide sequence ID" value="NZ_AP026976.1"/>
</dbReference>
<gene>
    <name evidence="5" type="primary">agpS</name>
    <name evidence="5" type="ORF">IFM12276_27940</name>
</gene>
<dbReference type="SUPFAM" id="SSF56176">
    <property type="entry name" value="FAD-binding/transporter-associated domain-like"/>
    <property type="match status" value="1"/>
</dbReference>
<dbReference type="Pfam" id="PF02913">
    <property type="entry name" value="FAD-oxidase_C"/>
    <property type="match status" value="1"/>
</dbReference>
<evidence type="ECO:0000256" key="2">
    <source>
        <dbReference type="ARBA" id="ARBA00022630"/>
    </source>
</evidence>
<evidence type="ECO:0000256" key="1">
    <source>
        <dbReference type="ARBA" id="ARBA00008000"/>
    </source>
</evidence>
<evidence type="ECO:0000259" key="4">
    <source>
        <dbReference type="PROSITE" id="PS51387"/>
    </source>
</evidence>
<dbReference type="EMBL" id="AP026978">
    <property type="protein sequence ID" value="BDT99765.1"/>
    <property type="molecule type" value="Genomic_DNA"/>
</dbReference>
<evidence type="ECO:0000313" key="5">
    <source>
        <dbReference type="EMBL" id="BDT99765.1"/>
    </source>
</evidence>
<feature type="domain" description="FAD-binding PCMH-type" evidence="4">
    <location>
        <begin position="92"/>
        <end position="274"/>
    </location>
</feature>
<proteinExistence type="inferred from homology"/>
<dbReference type="Gene3D" id="3.30.300.330">
    <property type="match status" value="1"/>
</dbReference>
<comment type="similarity">
    <text evidence="1">Belongs to the FAD-binding oxidoreductase/transferase type 4 family.</text>
</comment>
<dbReference type="InterPro" id="IPR016169">
    <property type="entry name" value="FAD-bd_PCMH_sub2"/>
</dbReference>
<dbReference type="Gene3D" id="3.30.465.10">
    <property type="match status" value="1"/>
</dbReference>
<dbReference type="PROSITE" id="PS51387">
    <property type="entry name" value="FAD_PCMH"/>
    <property type="match status" value="1"/>
</dbReference>
<evidence type="ECO:0000313" key="6">
    <source>
        <dbReference type="Proteomes" id="UP001317870"/>
    </source>
</evidence>
<sequence length="543" mass="58336">MATRSWWGWGNREDAVTGHERAALTKRVAALLPDAELTVHEAPDLTSLRVPPPRVQVPDALAELASDDLGDRVAHGHGQAFRDVARALLGRLDHIPDHVLRPRTEQDVVDILDWCASAGVAAVPFGGGTSVVGGVEPRCADAYAGAVSLDTSRLNRILELDRTSRAARIQAGILGPALEAALRPEGLTLRHFPQSFEFSTLGGWLATRAGGHYATVYTHIDDMAESLRVVTPAGLSESRRLPASGAGPSPDRMFLGSEGILGVITEAWMRLQDRPRWRAGASVLFDDYDAAVAATRAVAQSALFPANCRLLDPVEAFLNAGTSAPGGVLVLGFESADHPVDEPMRRAAQICREHGGTIPDGIRTTDSAEDPARAGAADTWRSSFLRMPYQRDALAAQSMIVETFETACTWDRFDALRAAVRAATTAAFRSAGVTGVLTCRFTHVYPDGPAPYFGIYAAGRWGRTVEQWDEIKTAVSEALHGNGATITHHHAVGRDHRPWYDRQRPEPFATALRAAKAALDPAGVLNPGVLLDPIVQPPAQDAR</sequence>
<dbReference type="InterPro" id="IPR016166">
    <property type="entry name" value="FAD-bd_PCMH"/>
</dbReference>